<protein>
    <submittedName>
        <fullName evidence="2">CAZy families CBM32|GH20 protein</fullName>
    </submittedName>
</protein>
<dbReference type="EMBL" id="KF123600">
    <property type="protein sequence ID" value="AIA90905.1"/>
    <property type="molecule type" value="Genomic_DNA"/>
</dbReference>
<proteinExistence type="predicted"/>
<reference evidence="2" key="1">
    <citation type="journal article" date="2013" name="Environ. Microbiol.">
        <title>Seasonally variable intestinal metagenomes of the red palm weevil (Rhynchophorus ferrugineus).</title>
        <authorList>
            <person name="Jia S."/>
            <person name="Zhang X."/>
            <person name="Zhang G."/>
            <person name="Yin A."/>
            <person name="Zhang S."/>
            <person name="Li F."/>
            <person name="Wang L."/>
            <person name="Zhao D."/>
            <person name="Yun Q."/>
            <person name="Tala"/>
            <person name="Wang J."/>
            <person name="Sun G."/>
            <person name="Baabdullah M."/>
            <person name="Yu X."/>
            <person name="Hu S."/>
            <person name="Al-Mssallem I.S."/>
            <person name="Yu J."/>
        </authorList>
    </citation>
    <scope>NUCLEOTIDE SEQUENCE</scope>
</reference>
<feature type="non-terminal residue" evidence="2">
    <location>
        <position position="106"/>
    </location>
</feature>
<evidence type="ECO:0000256" key="1">
    <source>
        <dbReference type="SAM" id="MobiDB-lite"/>
    </source>
</evidence>
<evidence type="ECO:0000313" key="2">
    <source>
        <dbReference type="EMBL" id="AIA90905.1"/>
    </source>
</evidence>
<accession>A0A060CD41</accession>
<organism evidence="2">
    <name type="scientific">uncultured Arthrobacter sp</name>
    <dbReference type="NCBI Taxonomy" id="114050"/>
    <lineage>
        <taxon>Bacteria</taxon>
        <taxon>Bacillati</taxon>
        <taxon>Actinomycetota</taxon>
        <taxon>Actinomycetes</taxon>
        <taxon>Micrococcales</taxon>
        <taxon>Micrococcaceae</taxon>
        <taxon>Arthrobacter</taxon>
        <taxon>environmental samples</taxon>
    </lineage>
</organism>
<sequence length="106" mass="11196">MTTSSLAGAAAKGAGIIMSRGAGAYLDMKYNSKTPIGLTWACKGTCDVPQYYGWDPATFVDGLPASAVAGVEGTRCGRRPCEAAARLNSSHSPEDWPSQRWAGRRK</sequence>
<feature type="region of interest" description="Disordered" evidence="1">
    <location>
        <begin position="84"/>
        <end position="106"/>
    </location>
</feature>
<name>A0A060CD41_9MICC</name>
<dbReference type="Gene3D" id="3.20.20.80">
    <property type="entry name" value="Glycosidases"/>
    <property type="match status" value="1"/>
</dbReference>
<dbReference type="AlphaFoldDB" id="A0A060CD41"/>